<comment type="caution">
    <text evidence="3">The sequence shown here is derived from an EMBL/GenBank/DDBJ whole genome shotgun (WGS) entry which is preliminary data.</text>
</comment>
<sequence length="165" mass="18057">MRATRVFRIVLTALAAVFGMVALMPAQASAVPAAYTLQTGLAPGRVLDANPATVNNNGGQIYQWAYNGGVQQFWYLYTDGTIRPKANTNMCLDANPSTNWDGGTVYLWTCNGGNQQKWTYPTNGAGFSIKNVHSGRCLDVNPNTNYNGGTVYQWSCNTSAQQRWF</sequence>
<proteinExistence type="predicted"/>
<dbReference type="Proteomes" id="UP001205185">
    <property type="component" value="Unassembled WGS sequence"/>
</dbReference>
<organism evidence="3 4">
    <name type="scientific">Actinokineospora diospyrosa</name>
    <dbReference type="NCBI Taxonomy" id="103728"/>
    <lineage>
        <taxon>Bacteria</taxon>
        <taxon>Bacillati</taxon>
        <taxon>Actinomycetota</taxon>
        <taxon>Actinomycetes</taxon>
        <taxon>Pseudonocardiales</taxon>
        <taxon>Pseudonocardiaceae</taxon>
        <taxon>Actinokineospora</taxon>
    </lineage>
</organism>
<dbReference type="InterPro" id="IPR000772">
    <property type="entry name" value="Ricin_B_lectin"/>
</dbReference>
<dbReference type="Pfam" id="PF00652">
    <property type="entry name" value="Ricin_B_lectin"/>
    <property type="match status" value="1"/>
</dbReference>
<keyword evidence="4" id="KW-1185">Reference proteome</keyword>
<dbReference type="SUPFAM" id="SSF50370">
    <property type="entry name" value="Ricin B-like lectins"/>
    <property type="match status" value="1"/>
</dbReference>
<dbReference type="CDD" id="cd00161">
    <property type="entry name" value="beta-trefoil_Ricin-like"/>
    <property type="match status" value="1"/>
</dbReference>
<dbReference type="SMART" id="SM00458">
    <property type="entry name" value="RICIN"/>
    <property type="match status" value="1"/>
</dbReference>
<evidence type="ECO:0000313" key="4">
    <source>
        <dbReference type="Proteomes" id="UP001205185"/>
    </source>
</evidence>
<dbReference type="EMBL" id="JAMTCO010000008">
    <property type="protein sequence ID" value="MCP2270886.1"/>
    <property type="molecule type" value="Genomic_DNA"/>
</dbReference>
<dbReference type="PROSITE" id="PS50231">
    <property type="entry name" value="RICIN_B_LECTIN"/>
    <property type="match status" value="1"/>
</dbReference>
<reference evidence="3 4" key="1">
    <citation type="submission" date="2022-06" db="EMBL/GenBank/DDBJ databases">
        <title>Genomic Encyclopedia of Archaeal and Bacterial Type Strains, Phase II (KMG-II): from individual species to whole genera.</title>
        <authorList>
            <person name="Goeker M."/>
        </authorList>
    </citation>
    <scope>NUCLEOTIDE SEQUENCE [LARGE SCALE GENOMIC DNA]</scope>
    <source>
        <strain evidence="3 4">DSM 44255</strain>
    </source>
</reference>
<feature type="chain" id="PRO_5045169982" evidence="1">
    <location>
        <begin position="29"/>
        <end position="165"/>
    </location>
</feature>
<name>A0ABT1IEY5_9PSEU</name>
<evidence type="ECO:0000313" key="3">
    <source>
        <dbReference type="EMBL" id="MCP2270886.1"/>
    </source>
</evidence>
<evidence type="ECO:0000256" key="1">
    <source>
        <dbReference type="SAM" id="SignalP"/>
    </source>
</evidence>
<feature type="domain" description="Ricin B lectin" evidence="2">
    <location>
        <begin position="33"/>
        <end position="164"/>
    </location>
</feature>
<feature type="signal peptide" evidence="1">
    <location>
        <begin position="1"/>
        <end position="28"/>
    </location>
</feature>
<keyword evidence="1" id="KW-0732">Signal</keyword>
<accession>A0ABT1IEY5</accession>
<evidence type="ECO:0000259" key="2">
    <source>
        <dbReference type="SMART" id="SM00458"/>
    </source>
</evidence>
<dbReference type="InterPro" id="IPR035992">
    <property type="entry name" value="Ricin_B-like_lectins"/>
</dbReference>
<protein>
    <submittedName>
        <fullName evidence="3">Ricin-type beta-trefoil lectin domain-containing protein</fullName>
    </submittedName>
</protein>
<gene>
    <name evidence="3" type="ORF">LV75_003398</name>
</gene>
<dbReference type="Gene3D" id="2.80.10.50">
    <property type="match status" value="2"/>
</dbReference>
<dbReference type="RefSeq" id="WP_253887851.1">
    <property type="nucleotide sequence ID" value="NZ_BAAAVB010000013.1"/>
</dbReference>